<evidence type="ECO:0000256" key="1">
    <source>
        <dbReference type="SAM" id="MobiDB-lite"/>
    </source>
</evidence>
<keyword evidence="2" id="KW-1133">Transmembrane helix</keyword>
<reference evidence="3 4" key="1">
    <citation type="journal article" date="2019" name="Int. J. Syst. Evol. Microbiol.">
        <title>The Global Catalogue of Microorganisms (GCM) 10K type strain sequencing project: providing services to taxonomists for standard genome sequencing and annotation.</title>
        <authorList>
            <consortium name="The Broad Institute Genomics Platform"/>
            <consortium name="The Broad Institute Genome Sequencing Center for Infectious Disease"/>
            <person name="Wu L."/>
            <person name="Ma J."/>
        </authorList>
    </citation>
    <scope>NUCLEOTIDE SEQUENCE [LARGE SCALE GENOMIC DNA]</scope>
    <source>
        <strain evidence="3 4">JCM 5062</strain>
    </source>
</reference>
<accession>A0ABN3LAW2</accession>
<evidence type="ECO:0000313" key="3">
    <source>
        <dbReference type="EMBL" id="GAA2479485.1"/>
    </source>
</evidence>
<sequence length="79" mass="7590">MTTAGVLTAMPLGGLGAGHLVEQAGLATALLVIGGLYFVATMAPAVFPSWGGMDGPAAAVSSSGPSSPVPGRAVTTPRP</sequence>
<keyword evidence="4" id="KW-1185">Reference proteome</keyword>
<feature type="transmembrane region" description="Helical" evidence="2">
    <location>
        <begin position="20"/>
        <end position="40"/>
    </location>
</feature>
<proteinExistence type="predicted"/>
<organism evidence="3 4">
    <name type="scientific">Streptomyces gobitricini</name>
    <dbReference type="NCBI Taxonomy" id="68211"/>
    <lineage>
        <taxon>Bacteria</taxon>
        <taxon>Bacillati</taxon>
        <taxon>Actinomycetota</taxon>
        <taxon>Actinomycetes</taxon>
        <taxon>Kitasatosporales</taxon>
        <taxon>Streptomycetaceae</taxon>
        <taxon>Streptomyces</taxon>
    </lineage>
</organism>
<dbReference type="Proteomes" id="UP001499942">
    <property type="component" value="Unassembled WGS sequence"/>
</dbReference>
<name>A0ABN3LAW2_9ACTN</name>
<protein>
    <recommendedName>
        <fullName evidence="5">Major facilitator superfamily (MFS) profile domain-containing protein</fullName>
    </recommendedName>
</protein>
<dbReference type="EMBL" id="BAAASR010000002">
    <property type="protein sequence ID" value="GAA2479485.1"/>
    <property type="molecule type" value="Genomic_DNA"/>
</dbReference>
<evidence type="ECO:0008006" key="5">
    <source>
        <dbReference type="Google" id="ProtNLM"/>
    </source>
</evidence>
<keyword evidence="2" id="KW-0472">Membrane</keyword>
<evidence type="ECO:0000313" key="4">
    <source>
        <dbReference type="Proteomes" id="UP001499942"/>
    </source>
</evidence>
<feature type="region of interest" description="Disordered" evidence="1">
    <location>
        <begin position="57"/>
        <end position="79"/>
    </location>
</feature>
<evidence type="ECO:0000256" key="2">
    <source>
        <dbReference type="SAM" id="Phobius"/>
    </source>
</evidence>
<comment type="caution">
    <text evidence="3">The sequence shown here is derived from an EMBL/GenBank/DDBJ whole genome shotgun (WGS) entry which is preliminary data.</text>
</comment>
<keyword evidence="2" id="KW-0812">Transmembrane</keyword>
<gene>
    <name evidence="3" type="ORF">GCM10010393_07530</name>
</gene>